<dbReference type="Pfam" id="PF13145">
    <property type="entry name" value="Rotamase_2"/>
    <property type="match status" value="1"/>
</dbReference>
<comment type="similarity">
    <text evidence="7">Belongs to the PpiD chaperone family.</text>
</comment>
<comment type="caution">
    <text evidence="10">The sequence shown here is derived from an EMBL/GenBank/DDBJ whole genome shotgun (WGS) entry which is preliminary data.</text>
</comment>
<evidence type="ECO:0000256" key="5">
    <source>
        <dbReference type="ARBA" id="ARBA00023136"/>
    </source>
</evidence>
<protein>
    <recommendedName>
        <fullName evidence="9">PpiC domain-containing protein</fullName>
    </recommendedName>
</protein>
<evidence type="ECO:0000313" key="10">
    <source>
        <dbReference type="EMBL" id="RDE07977.1"/>
    </source>
</evidence>
<evidence type="ECO:0000256" key="4">
    <source>
        <dbReference type="ARBA" id="ARBA00022989"/>
    </source>
</evidence>
<dbReference type="OrthoDB" id="9768393at2"/>
<name>A0A369W201_9HYPH</name>
<feature type="transmembrane region" description="Helical" evidence="8">
    <location>
        <begin position="12"/>
        <end position="34"/>
    </location>
</feature>
<keyword evidence="4 8" id="KW-1133">Transmembrane helix</keyword>
<evidence type="ECO:0000313" key="11">
    <source>
        <dbReference type="Proteomes" id="UP000253759"/>
    </source>
</evidence>
<dbReference type="AlphaFoldDB" id="A0A369W201"/>
<comment type="subcellular location">
    <subcellularLocation>
        <location evidence="1">Cell membrane</location>
        <topology evidence="1">Single-pass type II membrane protein</topology>
    </subcellularLocation>
</comment>
<keyword evidence="11" id="KW-1185">Reference proteome</keyword>
<evidence type="ECO:0000256" key="7">
    <source>
        <dbReference type="ARBA" id="ARBA00038408"/>
    </source>
</evidence>
<dbReference type="InterPro" id="IPR052029">
    <property type="entry name" value="PpiD_chaperone"/>
</dbReference>
<proteinExistence type="inferred from homology"/>
<gene>
    <name evidence="10" type="ORF">DVH29_14015</name>
</gene>
<keyword evidence="2" id="KW-1003">Cell membrane</keyword>
<evidence type="ECO:0000259" key="9">
    <source>
        <dbReference type="Pfam" id="PF13145"/>
    </source>
</evidence>
<dbReference type="InterPro" id="IPR027304">
    <property type="entry name" value="Trigger_fact/SurA_dom_sf"/>
</dbReference>
<keyword evidence="6" id="KW-0143">Chaperone</keyword>
<dbReference type="Pfam" id="PF13624">
    <property type="entry name" value="SurA_N_3"/>
    <property type="match status" value="1"/>
</dbReference>
<sequence length="622" mass="66525">MLDNFRNFGRSWIAKILLGILIIAVAGFGIPSVFLDLNANTVARVGDQNITLRDFQRVYQAQLNQFVQQTGIMPVGQDAVAYGVPNAALVRLANEASADMLTQRLGLGASDARLAQLVRQDPSFSSALGLFDSREFAAMLRQSGYTEAEYLNIQRKLAGREQVGFIFDSVQLPQVALDIARSYENDQRAVDYVELNPVLFAVSDVPEEAQLEQFFSENQNRFRTVETREITLLPLTVPALAAGIEIGEAEIAAEYERTAAQYAVDERRTIHQLPLPDAESAAIFEAALLAGESFASAVSEAGLQTGVSALGTLTAAEITDPALAQAAFGLDEGGYAVIEGAGGQRVVWVSAIAPAGQRPLEEVRDQIAQSLAQARAQTMLLDVYDEIEEARAAFRPMADVAAAYGLEVHEVALTRDGAQLAAIDTLPQDAAARIVEAVFAASEEARFTPAVNLGSNRTVFFELESVSPARDQTLDEVRDAAIAAWQDAQTEIAMTRAAEEMVEALDAGSDLFSVAAAQGQIPQASGTFTRNGAQALLDADVTQAAFQGGEGYSGYVPTQEGTIVVFEVTDVIPASADTPSQAAQALSANFADLLYSSFVEGLRQDAGIRINQDAFNLVVGIE</sequence>
<dbReference type="RefSeq" id="WP_114646818.1">
    <property type="nucleotide sequence ID" value="NZ_QQNH01000027.1"/>
</dbReference>
<dbReference type="InterPro" id="IPR000297">
    <property type="entry name" value="PPIase_PpiC"/>
</dbReference>
<dbReference type="Proteomes" id="UP000253759">
    <property type="component" value="Unassembled WGS sequence"/>
</dbReference>
<keyword evidence="3 8" id="KW-0812">Transmembrane</keyword>
<dbReference type="GO" id="GO:0003755">
    <property type="term" value="F:peptidyl-prolyl cis-trans isomerase activity"/>
    <property type="evidence" value="ECO:0007669"/>
    <property type="project" value="InterPro"/>
</dbReference>
<evidence type="ECO:0000256" key="2">
    <source>
        <dbReference type="ARBA" id="ARBA00022475"/>
    </source>
</evidence>
<reference evidence="11" key="1">
    <citation type="submission" date="2018-07" db="EMBL/GenBank/DDBJ databases">
        <authorList>
            <person name="Liu B.-T."/>
            <person name="Du Z."/>
        </authorList>
    </citation>
    <scope>NUCLEOTIDE SEQUENCE [LARGE SCALE GENOMIC DNA]</scope>
    <source>
        <strain evidence="11">XYN52</strain>
    </source>
</reference>
<organism evidence="10 11">
    <name type="scientific">Pelagibacterium lacus</name>
    <dbReference type="NCBI Taxonomy" id="2282655"/>
    <lineage>
        <taxon>Bacteria</taxon>
        <taxon>Pseudomonadati</taxon>
        <taxon>Pseudomonadota</taxon>
        <taxon>Alphaproteobacteria</taxon>
        <taxon>Hyphomicrobiales</taxon>
        <taxon>Devosiaceae</taxon>
        <taxon>Pelagibacterium</taxon>
    </lineage>
</organism>
<evidence type="ECO:0000256" key="1">
    <source>
        <dbReference type="ARBA" id="ARBA00004401"/>
    </source>
</evidence>
<dbReference type="GO" id="GO:0005886">
    <property type="term" value="C:plasma membrane"/>
    <property type="evidence" value="ECO:0007669"/>
    <property type="project" value="UniProtKB-SubCell"/>
</dbReference>
<dbReference type="EMBL" id="QQNH01000027">
    <property type="protein sequence ID" value="RDE07977.1"/>
    <property type="molecule type" value="Genomic_DNA"/>
</dbReference>
<evidence type="ECO:0000256" key="3">
    <source>
        <dbReference type="ARBA" id="ARBA00022692"/>
    </source>
</evidence>
<feature type="domain" description="PpiC" evidence="9">
    <location>
        <begin position="248"/>
        <end position="365"/>
    </location>
</feature>
<evidence type="ECO:0000256" key="8">
    <source>
        <dbReference type="SAM" id="Phobius"/>
    </source>
</evidence>
<keyword evidence="5 8" id="KW-0472">Membrane</keyword>
<dbReference type="PANTHER" id="PTHR47529">
    <property type="entry name" value="PEPTIDYL-PROLYL CIS-TRANS ISOMERASE D"/>
    <property type="match status" value="1"/>
</dbReference>
<accession>A0A369W201</accession>
<evidence type="ECO:0000256" key="6">
    <source>
        <dbReference type="ARBA" id="ARBA00023186"/>
    </source>
</evidence>
<dbReference type="SUPFAM" id="SSF109998">
    <property type="entry name" value="Triger factor/SurA peptide-binding domain-like"/>
    <property type="match status" value="1"/>
</dbReference>
<dbReference type="PANTHER" id="PTHR47529:SF1">
    <property type="entry name" value="PERIPLASMIC CHAPERONE PPID"/>
    <property type="match status" value="1"/>
</dbReference>